<sequence length="1316" mass="148340">MTESRHLHPHVCPKEKAGPDDSDGRGGGRKKRRLMSSKGKLMIGQRVEVRSKDDGSLGSWHSGRVITADHRKRGVEYDHILTEDGSQKLVEFVPISAAVDGFVSNNFYGSNSCKRGFIRPLPPIFVFGPWDLHYGLCVDVFYNDSWWEGVVFDHEDGEEYRKVFFPDLGDELTTPCGSESIHITQDWDEKKDSWRRRGRWVFLEVIEEYEEEWPLVISVKQIWYDLRQKEEFRDLEWTCSDKSLWEKLVAEVMSDNLNIVAAAVLPLLHSYEDSENNHSKNELPLSEKDVAIRLAPSQGGQDLVMKTPEAISGSVINCDIGTVQSPAFSSEPEPSNNPSVAANIESKKVDISHNCCIPVDCGSSIKPLPVTNPHDPGSEEHNMIDVIGISTNLLDGTGNSFALEAAKRLEEDSSLSRSLYNMPNEESYPVNSGCNMNISSQACKSLCVGYESPVPVPVATCMPSFAQSNFKNTGSTEEDSQYWKPCNIHFKAKFNPDAVRDYVWKTSNESPSSRICNVRQHLVSLGWRMYFQRNDVNVRFRYISPEGKCYYSLGLLCRDLLKTAKVLSLPMPEDSSPRFPSSLGGPIVLLHPEKPQRKEQHGFLTADESPPSVHSPEAVIDYYNLNLKGRPDKHTHEIKQNRMNAKKHLAAIGWTFSRMEKRGGRQVAVYVSPDGRMFQSLVKACELCIKGGQLLCPSAGQLVVAENRNLRDAVLTTEHVTSRDPSKANTWGSRSHGNCSSVGESSHQSTTNWTPRSSFARPVEASRPAHVLSSTKRVRKEVSRPNQANPKTLFSWLIDKNIMLPREKLSYRSDANLPSLAVGRASRLGIKCGCCQAVFNLRAFINHAGITHSKPTSKIFLSDGRSLLDCQQQALCGIGSSRFMKESDTSRTQSKRHKAENDYICTVCHYGGKLILCDQCPSSFHMECIGLKEVPDGEWFCPSCCCIICKRRLFVQTTESSTDGDILNCRRCEQNYHTGCLRAKGADHPENSPQGRRYCSAICEKISEDLDVIVEKEIIVGKDKLKWTLLKSPERDIASHDASDMEDELEIRIKLHLALDVMHECFETVKEPFTNSDLVEDVIFNRRSPLHRLNFRGFYTVLLERDDELITVATVRIYGKRVAEVPLVGTRFHYRRLGMCRILMNTLEKTLKELGVERLVLPAVPGVLNTWTTSFGFKQMTESERVQFRSYTFLDFQGTIMCHKELQDVTSKGPSLPEDILHAGRLHSQKVNLEGMQMNLLEDNNSIAKSNNDKDHNDANQGFNNNSIVIQEAATEGVCQDHMRNVKGEAGAVSSLESPEHRSRWEKRYERRKTRA</sequence>
<gene>
    <name evidence="1" type="ORF">MLD38_011520</name>
</gene>
<evidence type="ECO:0000313" key="1">
    <source>
        <dbReference type="EMBL" id="KAI4373391.1"/>
    </source>
</evidence>
<reference evidence="2" key="1">
    <citation type="journal article" date="2023" name="Front. Plant Sci.">
        <title>Chromosomal-level genome assembly of Melastoma candidum provides insights into trichome evolution.</title>
        <authorList>
            <person name="Zhong Y."/>
            <person name="Wu W."/>
            <person name="Sun C."/>
            <person name="Zou P."/>
            <person name="Liu Y."/>
            <person name="Dai S."/>
            <person name="Zhou R."/>
        </authorList>
    </citation>
    <scope>NUCLEOTIDE SEQUENCE [LARGE SCALE GENOMIC DNA]</scope>
</reference>
<proteinExistence type="predicted"/>
<dbReference type="Proteomes" id="UP001057402">
    <property type="component" value="Chromosome 4"/>
</dbReference>
<evidence type="ECO:0000313" key="2">
    <source>
        <dbReference type="Proteomes" id="UP001057402"/>
    </source>
</evidence>
<organism evidence="1 2">
    <name type="scientific">Melastoma candidum</name>
    <dbReference type="NCBI Taxonomy" id="119954"/>
    <lineage>
        <taxon>Eukaryota</taxon>
        <taxon>Viridiplantae</taxon>
        <taxon>Streptophyta</taxon>
        <taxon>Embryophyta</taxon>
        <taxon>Tracheophyta</taxon>
        <taxon>Spermatophyta</taxon>
        <taxon>Magnoliopsida</taxon>
        <taxon>eudicotyledons</taxon>
        <taxon>Gunneridae</taxon>
        <taxon>Pentapetalae</taxon>
        <taxon>rosids</taxon>
        <taxon>malvids</taxon>
        <taxon>Myrtales</taxon>
        <taxon>Melastomataceae</taxon>
        <taxon>Melastomatoideae</taxon>
        <taxon>Melastomateae</taxon>
        <taxon>Melastoma</taxon>
    </lineage>
</organism>
<dbReference type="EMBL" id="CM042883">
    <property type="protein sequence ID" value="KAI4373391.1"/>
    <property type="molecule type" value="Genomic_DNA"/>
</dbReference>
<protein>
    <submittedName>
        <fullName evidence="1">Uncharacterized protein</fullName>
    </submittedName>
</protein>
<accession>A0ACB9R527</accession>
<comment type="caution">
    <text evidence="1">The sequence shown here is derived from an EMBL/GenBank/DDBJ whole genome shotgun (WGS) entry which is preliminary data.</text>
</comment>
<keyword evidence="2" id="KW-1185">Reference proteome</keyword>
<name>A0ACB9R527_9MYRT</name>